<dbReference type="InterPro" id="IPR037213">
    <property type="entry name" value="Run_dom_sf"/>
</dbReference>
<dbReference type="PROSITE" id="PS50086">
    <property type="entry name" value="TBC_RABGAP"/>
    <property type="match status" value="1"/>
</dbReference>
<evidence type="ECO:0000313" key="10">
    <source>
        <dbReference type="EnsemblMetazoa" id="tetur16g01380.1"/>
    </source>
</evidence>
<dbReference type="GO" id="GO:0031267">
    <property type="term" value="F:small GTPase binding"/>
    <property type="evidence" value="ECO:0007669"/>
    <property type="project" value="TreeGrafter"/>
</dbReference>
<evidence type="ECO:0000256" key="1">
    <source>
        <dbReference type="ARBA" id="ARBA00006296"/>
    </source>
</evidence>
<sequence length="785" mass="90376">MAISFMKSLSLRGSSHDGYINTFNQKPDTVSDSEDEDNSSSDPNNKPVLSTTGNSYVGHNVFDSSKQGTSLIPHADGPFSFLTPSMWPQDLLAAFSQPEDSHPAHKFDEYGFIIAKSNEEKSRSKLPEDPEEGTEEEKLRNKWIAYLEFTYNEAVLPKMMWSQVEPQIRHTRVLDELVKGGLPGSMRAQLWLRFSKGMALKNNSKWTYAQMCDQSNHVGPIPDKQILNVLPNNACFMDITSVGIERLRRILRVIKWLHRSGSNPLSTSCDSVNIPIIAAYLLLVCDEEDAFWLTLSCLNELKAFDHQRILIKLIVNNCSYLDDLLKKDDLDITLITCHWFSSLFAGFIPKTFVLFLFWDLYFYYGSIVLFQLTIGLLLETRHLLTDGTDAAIIFNRLSDLPSNITCQENLLSYWKSGAQYVDYIKKDMASINLMNLNTHGASFLALPSFTSDQFDQDIKSKNIRQTSILMELHEAIVAIGKHFESYDHNFKANLEPDYSKIDRDDFDYEEGYDNYKKAKNQLRRAKALIDFQRHDSDELGFSKNDIITIINERDEHCWIGELNGQRGWFPAKFVELLDERHGEYSIAGDDRVVPYINDLVRGRFCSIFKAILFHGLRRTLFIAMHPWNVIETIVSSCIESDFNSVYSRLVLTRTFRLDEFARVLSPCEILYRSVAHINQNLEYEPMDVKLRSLVCVALNQKILHEWFSIICGTQPHILAKFYHNWSFVNSPVWKMIRAELKLLTQFSFNMNINAEVQENPTPKSPVSKEGVKDMLVKHHLFSWDI</sequence>
<accession>T1KNL3</accession>
<dbReference type="Gene3D" id="1.20.58.900">
    <property type="match status" value="1"/>
</dbReference>
<evidence type="ECO:0000256" key="5">
    <source>
        <dbReference type="SAM" id="Coils"/>
    </source>
</evidence>
<dbReference type="OrthoDB" id="44736at2759"/>
<keyword evidence="2 4" id="KW-0728">SH3 domain</keyword>
<dbReference type="InterPro" id="IPR035969">
    <property type="entry name" value="Rab-GAP_TBC_sf"/>
</dbReference>
<dbReference type="HOGENOM" id="CLU_020721_0_0_1"/>
<feature type="domain" description="SH3" evidence="7">
    <location>
        <begin position="520"/>
        <end position="579"/>
    </location>
</feature>
<dbReference type="Proteomes" id="UP000015104">
    <property type="component" value="Unassembled WGS sequence"/>
</dbReference>
<evidence type="ECO:0000256" key="6">
    <source>
        <dbReference type="SAM" id="MobiDB-lite"/>
    </source>
</evidence>
<dbReference type="SMART" id="SM00326">
    <property type="entry name" value="SH3"/>
    <property type="match status" value="1"/>
</dbReference>
<feature type="region of interest" description="Disordered" evidence="6">
    <location>
        <begin position="17"/>
        <end position="54"/>
    </location>
</feature>
<protein>
    <recommendedName>
        <fullName evidence="3">RUN and TBC1 domain-containing protein 3</fullName>
    </recommendedName>
</protein>
<dbReference type="SUPFAM" id="SSF140741">
    <property type="entry name" value="RUN domain-like"/>
    <property type="match status" value="1"/>
</dbReference>
<feature type="domain" description="RUN" evidence="9">
    <location>
        <begin position="595"/>
        <end position="755"/>
    </location>
</feature>
<dbReference type="KEGG" id="tut:107365832"/>
<dbReference type="GO" id="GO:0005096">
    <property type="term" value="F:GTPase activator activity"/>
    <property type="evidence" value="ECO:0007669"/>
    <property type="project" value="TreeGrafter"/>
</dbReference>
<dbReference type="InterPro" id="IPR001452">
    <property type="entry name" value="SH3_domain"/>
</dbReference>
<dbReference type="Gene3D" id="2.30.30.40">
    <property type="entry name" value="SH3 Domains"/>
    <property type="match status" value="1"/>
</dbReference>
<proteinExistence type="inferred from homology"/>
<dbReference type="PANTHER" id="PTHR47219">
    <property type="entry name" value="RAB GTPASE-ACTIVATING PROTEIN 1-LIKE"/>
    <property type="match status" value="1"/>
</dbReference>
<name>T1KNL3_TETUR</name>
<dbReference type="InterPro" id="IPR004012">
    <property type="entry name" value="Run_dom"/>
</dbReference>
<keyword evidence="5" id="KW-0175">Coiled coil</keyword>
<evidence type="ECO:0000256" key="4">
    <source>
        <dbReference type="PROSITE-ProRule" id="PRU00192"/>
    </source>
</evidence>
<dbReference type="AlphaFoldDB" id="T1KNL3"/>
<evidence type="ECO:0000313" key="11">
    <source>
        <dbReference type="Proteomes" id="UP000015104"/>
    </source>
</evidence>
<dbReference type="eggNOG" id="KOG2222">
    <property type="taxonomic scope" value="Eukaryota"/>
</dbReference>
<dbReference type="PROSITE" id="PS50002">
    <property type="entry name" value="SH3"/>
    <property type="match status" value="1"/>
</dbReference>
<evidence type="ECO:0000256" key="2">
    <source>
        <dbReference type="ARBA" id="ARBA00022443"/>
    </source>
</evidence>
<comment type="similarity">
    <text evidence="1">Belongs to the small G protein signaling modulator family.</text>
</comment>
<keyword evidence="11" id="KW-1185">Reference proteome</keyword>
<dbReference type="SMART" id="SM00593">
    <property type="entry name" value="RUN"/>
    <property type="match status" value="1"/>
</dbReference>
<dbReference type="PRINTS" id="PR00452">
    <property type="entry name" value="SH3DOMAIN"/>
</dbReference>
<evidence type="ECO:0000259" key="7">
    <source>
        <dbReference type="PROSITE" id="PS50002"/>
    </source>
</evidence>
<evidence type="ECO:0000256" key="3">
    <source>
        <dbReference type="ARBA" id="ARBA00030864"/>
    </source>
</evidence>
<dbReference type="Gene3D" id="1.10.472.80">
    <property type="entry name" value="Ypt/Rab-GAP domain of gyp1p, domain 3"/>
    <property type="match status" value="1"/>
</dbReference>
<feature type="domain" description="Rab-GAP TBC" evidence="8">
    <location>
        <begin position="181"/>
        <end position="365"/>
    </location>
</feature>
<dbReference type="SMART" id="SM00164">
    <property type="entry name" value="TBC"/>
    <property type="match status" value="1"/>
</dbReference>
<dbReference type="Gene3D" id="1.10.8.270">
    <property type="entry name" value="putative rabgap domain of human tbc1 domain family member 14 like domains"/>
    <property type="match status" value="1"/>
</dbReference>
<reference evidence="11" key="1">
    <citation type="submission" date="2011-08" db="EMBL/GenBank/DDBJ databases">
        <authorList>
            <person name="Rombauts S."/>
        </authorList>
    </citation>
    <scope>NUCLEOTIDE SEQUENCE</scope>
    <source>
        <strain evidence="11">London</strain>
    </source>
</reference>
<dbReference type="InterPro" id="IPR036028">
    <property type="entry name" value="SH3-like_dom_sf"/>
</dbReference>
<dbReference type="STRING" id="32264.T1KNL3"/>
<evidence type="ECO:0000259" key="8">
    <source>
        <dbReference type="PROSITE" id="PS50086"/>
    </source>
</evidence>
<dbReference type="Pfam" id="PF02759">
    <property type="entry name" value="RUN"/>
    <property type="match status" value="1"/>
</dbReference>
<dbReference type="EMBL" id="CAEY01000277">
    <property type="status" value="NOT_ANNOTATED_CDS"/>
    <property type="molecule type" value="Genomic_DNA"/>
</dbReference>
<organism evidence="10 11">
    <name type="scientific">Tetranychus urticae</name>
    <name type="common">Two-spotted spider mite</name>
    <dbReference type="NCBI Taxonomy" id="32264"/>
    <lineage>
        <taxon>Eukaryota</taxon>
        <taxon>Metazoa</taxon>
        <taxon>Ecdysozoa</taxon>
        <taxon>Arthropoda</taxon>
        <taxon>Chelicerata</taxon>
        <taxon>Arachnida</taxon>
        <taxon>Acari</taxon>
        <taxon>Acariformes</taxon>
        <taxon>Trombidiformes</taxon>
        <taxon>Prostigmata</taxon>
        <taxon>Eleutherengona</taxon>
        <taxon>Raphignathae</taxon>
        <taxon>Tetranychoidea</taxon>
        <taxon>Tetranychidae</taxon>
        <taxon>Tetranychus</taxon>
    </lineage>
</organism>
<dbReference type="OMA" id="EIVQKWY"/>
<feature type="coiled-coil region" evidence="5">
    <location>
        <begin position="508"/>
        <end position="535"/>
    </location>
</feature>
<dbReference type="FunFam" id="2.30.30.40:FF:000115">
    <property type="entry name" value="Small G protein signaling modulator 3 homolog"/>
    <property type="match status" value="1"/>
</dbReference>
<dbReference type="EnsemblMetazoa" id="tetur16g01380.1">
    <property type="protein sequence ID" value="tetur16g01380.1"/>
    <property type="gene ID" value="tetur16g01380"/>
</dbReference>
<dbReference type="PANTHER" id="PTHR47219:SF13">
    <property type="entry name" value="RUN AND TBC1 DOMAIN-CONTAINING PROTEIN 3"/>
    <property type="match status" value="1"/>
</dbReference>
<dbReference type="SUPFAM" id="SSF47923">
    <property type="entry name" value="Ypt/Rab-GAP domain of gyp1p"/>
    <property type="match status" value="2"/>
</dbReference>
<evidence type="ECO:0000259" key="9">
    <source>
        <dbReference type="PROSITE" id="PS50826"/>
    </source>
</evidence>
<gene>
    <name evidence="10" type="primary">107365832</name>
</gene>
<dbReference type="InterPro" id="IPR050302">
    <property type="entry name" value="Rab_GAP_TBC_domain"/>
</dbReference>
<dbReference type="PROSITE" id="PS50826">
    <property type="entry name" value="RUN"/>
    <property type="match status" value="1"/>
</dbReference>
<reference evidence="10" key="2">
    <citation type="submission" date="2015-06" db="UniProtKB">
        <authorList>
            <consortium name="EnsemblMetazoa"/>
        </authorList>
    </citation>
    <scope>IDENTIFICATION</scope>
</reference>
<dbReference type="CDD" id="cd17688">
    <property type="entry name" value="RUN_SGSM3"/>
    <property type="match status" value="1"/>
</dbReference>
<dbReference type="InterPro" id="IPR000195">
    <property type="entry name" value="Rab-GAP-TBC_dom"/>
</dbReference>
<dbReference type="Pfam" id="PF00018">
    <property type="entry name" value="SH3_1"/>
    <property type="match status" value="1"/>
</dbReference>
<feature type="compositionally biased region" description="Polar residues" evidence="6">
    <location>
        <begin position="21"/>
        <end position="30"/>
    </location>
</feature>
<dbReference type="Pfam" id="PF00566">
    <property type="entry name" value="RabGAP-TBC"/>
    <property type="match status" value="1"/>
</dbReference>
<dbReference type="SUPFAM" id="SSF50044">
    <property type="entry name" value="SH3-domain"/>
    <property type="match status" value="1"/>
</dbReference>